<dbReference type="Proteomes" id="UP000326912">
    <property type="component" value="Unassembled WGS sequence"/>
</dbReference>
<name>A0A5J4KCL6_9CHLR</name>
<dbReference type="Pfam" id="PF02384">
    <property type="entry name" value="N6_Mtase"/>
    <property type="match status" value="1"/>
</dbReference>
<dbReference type="Gene3D" id="3.40.50.150">
    <property type="entry name" value="Vaccinia Virus protein VP39"/>
    <property type="match status" value="1"/>
</dbReference>
<dbReference type="CDD" id="cd02440">
    <property type="entry name" value="AdoMet_MTases"/>
    <property type="match status" value="1"/>
</dbReference>
<evidence type="ECO:0000256" key="3">
    <source>
        <dbReference type="ARBA" id="ARBA00022679"/>
    </source>
</evidence>
<comment type="caution">
    <text evidence="8">The sequence shown here is derived from an EMBL/GenBank/DDBJ whole genome shotgun (WGS) entry which is preliminary data.</text>
</comment>
<dbReference type="PANTHER" id="PTHR42933">
    <property type="entry name" value="SLR6095 PROTEIN"/>
    <property type="match status" value="1"/>
</dbReference>
<protein>
    <recommendedName>
        <fullName evidence="1">site-specific DNA-methyltransferase (adenine-specific)</fullName>
        <ecNumber evidence="1">2.1.1.72</ecNumber>
    </recommendedName>
</protein>
<gene>
    <name evidence="8" type="ORF">KDW_07000</name>
</gene>
<evidence type="ECO:0000259" key="7">
    <source>
        <dbReference type="Pfam" id="PF02384"/>
    </source>
</evidence>
<proteinExistence type="predicted"/>
<dbReference type="EC" id="2.1.1.72" evidence="1"/>
<dbReference type="PANTHER" id="PTHR42933:SF3">
    <property type="entry name" value="TYPE I RESTRICTION ENZYME MJAVIII METHYLASE SUBUNIT"/>
    <property type="match status" value="1"/>
</dbReference>
<dbReference type="GO" id="GO:0009307">
    <property type="term" value="P:DNA restriction-modification system"/>
    <property type="evidence" value="ECO:0007669"/>
    <property type="project" value="UniProtKB-KW"/>
</dbReference>
<keyword evidence="4" id="KW-0949">S-adenosyl-L-methionine</keyword>
<dbReference type="InterPro" id="IPR003356">
    <property type="entry name" value="DNA_methylase_A-5"/>
</dbReference>
<evidence type="ECO:0000313" key="9">
    <source>
        <dbReference type="Proteomes" id="UP000326912"/>
    </source>
</evidence>
<evidence type="ECO:0000256" key="6">
    <source>
        <dbReference type="ARBA" id="ARBA00047942"/>
    </source>
</evidence>
<organism evidence="8 9">
    <name type="scientific">Dictyobacter vulcani</name>
    <dbReference type="NCBI Taxonomy" id="2607529"/>
    <lineage>
        <taxon>Bacteria</taxon>
        <taxon>Bacillati</taxon>
        <taxon>Chloroflexota</taxon>
        <taxon>Ktedonobacteria</taxon>
        <taxon>Ktedonobacterales</taxon>
        <taxon>Dictyobacteraceae</taxon>
        <taxon>Dictyobacter</taxon>
    </lineage>
</organism>
<dbReference type="EMBL" id="BKZW01000001">
    <property type="protein sequence ID" value="GER86538.1"/>
    <property type="molecule type" value="Genomic_DNA"/>
</dbReference>
<sequence length="651" mass="73718">MTETGNAIRNSLDRIWSIFRRAGIENDLEIIEYIATFLTNDIPYPDKASYSLQSSLLEQLDLSAIQQELSQYSNKATLFDPYIVFHLSRNASKGAFPILRHVVDMMLAITKVGHDDTLADFTCGSGGFFIRRKRGISGVVGRMVGVEIDKSWAHIARANAILHDLDVHIEQGNVLDIVASLGFLAEETFDRVMMAPSFNLPISSKLVHRVFGRDIGHRSEVVLPWLALAKLKVDGRAAIIVPETLLMSNNPDEEQLRRELVVSNELEAVISLPAQALYFSDVVTSLLFVRKRTPTEKLSTWFCKVENTGYSAHRDPTDPPIEGNDIEFLTQALTSTNPLLEVITLEGISCLQVQWVSLKAKQLGVILGGTEHTHIRSVYLHEMENVKKLSRFLLVHIVDDLGMCTHTAMIELYREDNVSLRAEYVAMPEQLLRESYGIELDENVPIPPGKLLFKEDSYIQRVALDINGRVLGRAVSYQELDTSNMNLLPSMYLDLADDKQPTVIDHPGVLLGNIRKDNRKFYRHVDTFMGRLELKPILEEKLPPNLYQVHEQKGKAGKIPRLIEDAGDNKFFSPEQQAVWAKVRKQIYKVDDYITASYFTTDMVHAVNKANTRSTLELLLGMGLIVQVTVLENEKQVSYYRRVTERDVWKP</sequence>
<dbReference type="GO" id="GO:0003677">
    <property type="term" value="F:DNA binding"/>
    <property type="evidence" value="ECO:0007669"/>
    <property type="project" value="InterPro"/>
</dbReference>
<evidence type="ECO:0000256" key="1">
    <source>
        <dbReference type="ARBA" id="ARBA00011900"/>
    </source>
</evidence>
<reference evidence="8 9" key="1">
    <citation type="submission" date="2019-10" db="EMBL/GenBank/DDBJ databases">
        <title>Dictyobacter vulcani sp. nov., within the class Ktedonobacteria, isolated from soil of volcanic Mt. Zao.</title>
        <authorList>
            <person name="Zheng Y."/>
            <person name="Wang C.M."/>
            <person name="Sakai Y."/>
            <person name="Abe K."/>
            <person name="Yokota A."/>
            <person name="Yabe S."/>
        </authorList>
    </citation>
    <scope>NUCLEOTIDE SEQUENCE [LARGE SCALE GENOMIC DNA]</scope>
    <source>
        <strain evidence="8 9">W12</strain>
    </source>
</reference>
<keyword evidence="3" id="KW-0808">Transferase</keyword>
<comment type="catalytic activity">
    <reaction evidence="6">
        <text>a 2'-deoxyadenosine in DNA + S-adenosyl-L-methionine = an N(6)-methyl-2'-deoxyadenosine in DNA + S-adenosyl-L-homocysteine + H(+)</text>
        <dbReference type="Rhea" id="RHEA:15197"/>
        <dbReference type="Rhea" id="RHEA-COMP:12418"/>
        <dbReference type="Rhea" id="RHEA-COMP:12419"/>
        <dbReference type="ChEBI" id="CHEBI:15378"/>
        <dbReference type="ChEBI" id="CHEBI:57856"/>
        <dbReference type="ChEBI" id="CHEBI:59789"/>
        <dbReference type="ChEBI" id="CHEBI:90615"/>
        <dbReference type="ChEBI" id="CHEBI:90616"/>
        <dbReference type="EC" id="2.1.1.72"/>
    </reaction>
</comment>
<accession>A0A5J4KCL6</accession>
<dbReference type="GO" id="GO:0032259">
    <property type="term" value="P:methylation"/>
    <property type="evidence" value="ECO:0007669"/>
    <property type="project" value="UniProtKB-KW"/>
</dbReference>
<evidence type="ECO:0000256" key="2">
    <source>
        <dbReference type="ARBA" id="ARBA00022603"/>
    </source>
</evidence>
<dbReference type="AlphaFoldDB" id="A0A5J4KCL6"/>
<evidence type="ECO:0000256" key="5">
    <source>
        <dbReference type="ARBA" id="ARBA00022747"/>
    </source>
</evidence>
<keyword evidence="9" id="KW-1185">Reference proteome</keyword>
<dbReference type="InterPro" id="IPR051537">
    <property type="entry name" value="DNA_Adenine_Mtase"/>
</dbReference>
<evidence type="ECO:0000313" key="8">
    <source>
        <dbReference type="EMBL" id="GER86538.1"/>
    </source>
</evidence>
<dbReference type="GO" id="GO:0008170">
    <property type="term" value="F:N-methyltransferase activity"/>
    <property type="evidence" value="ECO:0007669"/>
    <property type="project" value="InterPro"/>
</dbReference>
<keyword evidence="5" id="KW-0680">Restriction system</keyword>
<evidence type="ECO:0000256" key="4">
    <source>
        <dbReference type="ARBA" id="ARBA00022691"/>
    </source>
</evidence>
<dbReference type="GO" id="GO:0009007">
    <property type="term" value="F:site-specific DNA-methyltransferase (adenine-specific) activity"/>
    <property type="evidence" value="ECO:0007669"/>
    <property type="project" value="UniProtKB-EC"/>
</dbReference>
<dbReference type="RefSeq" id="WP_151754655.1">
    <property type="nucleotide sequence ID" value="NZ_BKZW01000001.1"/>
</dbReference>
<feature type="domain" description="DNA methylase adenine-specific" evidence="7">
    <location>
        <begin position="91"/>
        <end position="313"/>
    </location>
</feature>
<dbReference type="SUPFAM" id="SSF53335">
    <property type="entry name" value="S-adenosyl-L-methionine-dependent methyltransferases"/>
    <property type="match status" value="1"/>
</dbReference>
<keyword evidence="2" id="KW-0489">Methyltransferase</keyword>
<dbReference type="InterPro" id="IPR029063">
    <property type="entry name" value="SAM-dependent_MTases_sf"/>
</dbReference>